<dbReference type="PANTHER" id="PTHR43007">
    <property type="entry name" value="2-PHOSPHO-L-LACTATE TRANSFERASE"/>
    <property type="match status" value="1"/>
</dbReference>
<protein>
    <submittedName>
        <fullName evidence="3">LPPG:FO 2-phospho-L-lactate transferase</fullName>
    </submittedName>
</protein>
<dbReference type="Gene3D" id="3.40.50.10680">
    <property type="entry name" value="CofD-like domains"/>
    <property type="match status" value="1"/>
</dbReference>
<dbReference type="EMBL" id="FNTH01000001">
    <property type="protein sequence ID" value="SEC86103.1"/>
    <property type="molecule type" value="Genomic_DNA"/>
</dbReference>
<proteinExistence type="inferred from homology"/>
<gene>
    <name evidence="3" type="ORF">SAMN05444164_2944</name>
</gene>
<dbReference type="Pfam" id="PF01933">
    <property type="entry name" value="CofD"/>
    <property type="match status" value="1"/>
</dbReference>
<dbReference type="NCBIfam" id="TIGR01819">
    <property type="entry name" value="F420_cofD"/>
    <property type="match status" value="1"/>
</dbReference>
<accession>A0A1H4VYN5</accession>
<dbReference type="InterPro" id="IPR010115">
    <property type="entry name" value="FbiA/CofD"/>
</dbReference>
<name>A0A1H4VYN5_9BRAD</name>
<dbReference type="PANTHER" id="PTHR43007:SF1">
    <property type="entry name" value="2-PHOSPHO-L-LACTATE TRANSFERASE"/>
    <property type="match status" value="1"/>
</dbReference>
<dbReference type="GO" id="GO:0000287">
    <property type="term" value="F:magnesium ion binding"/>
    <property type="evidence" value="ECO:0007669"/>
    <property type="project" value="InterPro"/>
</dbReference>
<organism evidence="3 4">
    <name type="scientific">Bradyrhizobium erythrophlei</name>
    <dbReference type="NCBI Taxonomy" id="1437360"/>
    <lineage>
        <taxon>Bacteria</taxon>
        <taxon>Pseudomonadati</taxon>
        <taxon>Pseudomonadota</taxon>
        <taxon>Alphaproteobacteria</taxon>
        <taxon>Hyphomicrobiales</taxon>
        <taxon>Nitrobacteraceae</taxon>
        <taxon>Bradyrhizobium</taxon>
    </lineage>
</organism>
<dbReference type="AlphaFoldDB" id="A0A1H4VYN5"/>
<dbReference type="Gene3D" id="1.10.8.240">
    <property type="entry name" value="CofD-like domain"/>
    <property type="match status" value="1"/>
</dbReference>
<evidence type="ECO:0000256" key="1">
    <source>
        <dbReference type="ARBA" id="ARBA00022679"/>
    </source>
</evidence>
<keyword evidence="1 3" id="KW-0808">Transferase</keyword>
<dbReference type="InterPro" id="IPR038136">
    <property type="entry name" value="CofD-like_dom_sf"/>
</dbReference>
<keyword evidence="2" id="KW-0460">Magnesium</keyword>
<dbReference type="CDD" id="cd07186">
    <property type="entry name" value="CofD_like"/>
    <property type="match status" value="1"/>
</dbReference>
<dbReference type="OrthoDB" id="7466225at2"/>
<dbReference type="RefSeq" id="WP_092116288.1">
    <property type="nucleotide sequence ID" value="NZ_FNTH01000001.1"/>
</dbReference>
<dbReference type="InterPro" id="IPR002882">
    <property type="entry name" value="CofD"/>
</dbReference>
<evidence type="ECO:0000256" key="2">
    <source>
        <dbReference type="ARBA" id="ARBA00022842"/>
    </source>
</evidence>
<dbReference type="Proteomes" id="UP000198992">
    <property type="component" value="Unassembled WGS sequence"/>
</dbReference>
<evidence type="ECO:0000313" key="4">
    <source>
        <dbReference type="Proteomes" id="UP000198992"/>
    </source>
</evidence>
<evidence type="ECO:0000313" key="3">
    <source>
        <dbReference type="EMBL" id="SEC86103.1"/>
    </source>
</evidence>
<dbReference type="SUPFAM" id="SSF142338">
    <property type="entry name" value="CofD-like"/>
    <property type="match status" value="1"/>
</dbReference>
<sequence length="312" mass="33162">MSGGDLNVVALCGGVGGAKLAYGLNRLLGAKLAVIVNTGDDFEHLGLTISPDIDTVVYTLGELADEERGWGRAGESWNFMEALGGLNGETWFRLGDRDLAMHVLRSRALSAGVTLTDFTGRIASHLGIEASILPMTDDPFATIVVTADQKLAFQRYFVELQARPEVKKIEFQSSSGGMATSAALRAIGAADAVIVCPSNPYLSIDPILAVPGIRAALDATKAPIVAISPLVGGRAIKGPTAKIMNELGVATNCASIVRHYGFLDGLVMDREDQADADAIGIPVHVTNTIMRSKDERVQLARECLRFLDRLNS</sequence>
<dbReference type="GO" id="GO:0043743">
    <property type="term" value="F:LPPG:FO 2-phospho-L-lactate transferase activity"/>
    <property type="evidence" value="ECO:0007669"/>
    <property type="project" value="InterPro"/>
</dbReference>
<reference evidence="3 4" key="1">
    <citation type="submission" date="2016-10" db="EMBL/GenBank/DDBJ databases">
        <authorList>
            <person name="de Groot N.N."/>
        </authorList>
    </citation>
    <scope>NUCLEOTIDE SEQUENCE [LARGE SCALE GENOMIC DNA]</scope>
    <source>
        <strain evidence="3 4">MT12</strain>
    </source>
</reference>
<dbReference type="HAMAP" id="MF_01257">
    <property type="entry name" value="CofD"/>
    <property type="match status" value="1"/>
</dbReference>